<name>A0A5D3CR61_CUCMM</name>
<dbReference type="Proteomes" id="UP000321393">
    <property type="component" value="Unassembled WGS sequence"/>
</dbReference>
<comment type="caution">
    <text evidence="2">The sequence shown here is derived from an EMBL/GenBank/DDBJ whole genome shotgun (WGS) entry which is preliminary data.</text>
</comment>
<evidence type="ECO:0000313" key="4">
    <source>
        <dbReference type="Proteomes" id="UP000321947"/>
    </source>
</evidence>
<evidence type="ECO:0000313" key="1">
    <source>
        <dbReference type="EMBL" id="KAA0037211.1"/>
    </source>
</evidence>
<dbReference type="AlphaFoldDB" id="A0A5D3CR61"/>
<accession>A0A5D3CR61</accession>
<keyword evidence="2" id="KW-0695">RNA-directed DNA polymerase</keyword>
<protein>
    <submittedName>
        <fullName evidence="2">Reverse transcriptase</fullName>
    </submittedName>
</protein>
<dbReference type="Proteomes" id="UP000321947">
    <property type="component" value="Unassembled WGS sequence"/>
</dbReference>
<dbReference type="GO" id="GO:0003964">
    <property type="term" value="F:RNA-directed DNA polymerase activity"/>
    <property type="evidence" value="ECO:0007669"/>
    <property type="project" value="UniProtKB-KW"/>
</dbReference>
<evidence type="ECO:0000313" key="3">
    <source>
        <dbReference type="Proteomes" id="UP000321393"/>
    </source>
</evidence>
<evidence type="ECO:0000313" key="2">
    <source>
        <dbReference type="EMBL" id="TYK13862.1"/>
    </source>
</evidence>
<dbReference type="EMBL" id="SSTE01019034">
    <property type="protein sequence ID" value="KAA0037211.1"/>
    <property type="molecule type" value="Genomic_DNA"/>
</dbReference>
<organism evidence="2 4">
    <name type="scientific">Cucumis melo var. makuwa</name>
    <name type="common">Oriental melon</name>
    <dbReference type="NCBI Taxonomy" id="1194695"/>
    <lineage>
        <taxon>Eukaryota</taxon>
        <taxon>Viridiplantae</taxon>
        <taxon>Streptophyta</taxon>
        <taxon>Embryophyta</taxon>
        <taxon>Tracheophyta</taxon>
        <taxon>Spermatophyta</taxon>
        <taxon>Magnoliopsida</taxon>
        <taxon>eudicotyledons</taxon>
        <taxon>Gunneridae</taxon>
        <taxon>Pentapetalae</taxon>
        <taxon>rosids</taxon>
        <taxon>fabids</taxon>
        <taxon>Cucurbitales</taxon>
        <taxon>Cucurbitaceae</taxon>
        <taxon>Benincaseae</taxon>
        <taxon>Cucumis</taxon>
    </lineage>
</organism>
<dbReference type="EMBL" id="SSTD01009720">
    <property type="protein sequence ID" value="TYK13862.1"/>
    <property type="molecule type" value="Genomic_DNA"/>
</dbReference>
<sequence>MEVARSKEGIFVSQRKYNLDLLTETRMLGYHPANTPIESDCKLGNSYDQVPVDKEQYQNLGGSHEKHMETVNRILRYLKTTPGKGLLFRKTDRKTIEAYTDSY</sequence>
<gene>
    <name evidence="2" type="ORF">E5676_scaffold832G00490</name>
    <name evidence="1" type="ORF">E6C27_scaffold379G001240</name>
</gene>
<reference evidence="3 4" key="1">
    <citation type="submission" date="2019-08" db="EMBL/GenBank/DDBJ databases">
        <title>Draft genome sequences of two oriental melons (Cucumis melo L. var makuwa).</title>
        <authorList>
            <person name="Kwon S.-Y."/>
        </authorList>
    </citation>
    <scope>NUCLEOTIDE SEQUENCE [LARGE SCALE GENOMIC DNA]</scope>
    <source>
        <strain evidence="4">cv. Chang Bougi</strain>
        <strain evidence="3">cv. SW 3</strain>
        <tissue evidence="2">Leaf</tissue>
    </source>
</reference>
<proteinExistence type="predicted"/>
<keyword evidence="2" id="KW-0548">Nucleotidyltransferase</keyword>
<keyword evidence="2" id="KW-0808">Transferase</keyword>